<dbReference type="AlphaFoldDB" id="A0A7J6L5C2"/>
<accession>A0A7J6L5C2</accession>
<reference evidence="2 3" key="1">
    <citation type="submission" date="2020-04" db="EMBL/GenBank/DDBJ databases">
        <title>Perkinsus olseni comparative genomics.</title>
        <authorList>
            <person name="Bogema D.R."/>
        </authorList>
    </citation>
    <scope>NUCLEOTIDE SEQUENCE [LARGE SCALE GENOMIC DNA]</scope>
    <source>
        <strain evidence="2">ATCC PRA-179</strain>
    </source>
</reference>
<name>A0A7J6L5C2_PEROL</name>
<gene>
    <name evidence="2" type="ORF">FOZ61_008313</name>
</gene>
<evidence type="ECO:0000256" key="1">
    <source>
        <dbReference type="SAM" id="SignalP"/>
    </source>
</evidence>
<feature type="chain" id="PRO_5029539479" evidence="1">
    <location>
        <begin position="26"/>
        <end position="188"/>
    </location>
</feature>
<organism evidence="2 3">
    <name type="scientific">Perkinsus olseni</name>
    <name type="common">Perkinsus atlanticus</name>
    <dbReference type="NCBI Taxonomy" id="32597"/>
    <lineage>
        <taxon>Eukaryota</taxon>
        <taxon>Sar</taxon>
        <taxon>Alveolata</taxon>
        <taxon>Perkinsozoa</taxon>
        <taxon>Perkinsea</taxon>
        <taxon>Perkinsida</taxon>
        <taxon>Perkinsidae</taxon>
        <taxon>Perkinsus</taxon>
    </lineage>
</organism>
<dbReference type="EMBL" id="JABAHT010000541">
    <property type="protein sequence ID" value="KAF4654373.1"/>
    <property type="molecule type" value="Genomic_DNA"/>
</dbReference>
<comment type="caution">
    <text evidence="2">The sequence shown here is derived from an EMBL/GenBank/DDBJ whole genome shotgun (WGS) entry which is preliminary data.</text>
</comment>
<keyword evidence="1" id="KW-0732">Signal</keyword>
<protein>
    <submittedName>
        <fullName evidence="2">Uncharacterized protein</fullName>
    </submittedName>
</protein>
<sequence>MRSPWSAHSMLQLAALVAAVAGVRSSVQTGVSLPASGPLERNVPITSDVLPLIKLTKPRELRDEVVNSTEAGPPYERPTGDCKPAYGGVWGCACTGDEEAFGVLNKQGYLEAVVCAPYCDDRRVRRTLRQSTKRALGGSSVPESCPVPHHGRAECLSGLCFIALEGGCPPGMKGAAVQGLGKVCMYFY</sequence>
<dbReference type="OrthoDB" id="10380006at2759"/>
<feature type="signal peptide" evidence="1">
    <location>
        <begin position="1"/>
        <end position="25"/>
    </location>
</feature>
<dbReference type="Proteomes" id="UP000570595">
    <property type="component" value="Unassembled WGS sequence"/>
</dbReference>
<evidence type="ECO:0000313" key="3">
    <source>
        <dbReference type="Proteomes" id="UP000570595"/>
    </source>
</evidence>
<proteinExistence type="predicted"/>
<evidence type="ECO:0000313" key="2">
    <source>
        <dbReference type="EMBL" id="KAF4654373.1"/>
    </source>
</evidence>